<accession>A0A2L1FDY1</accession>
<protein>
    <submittedName>
        <fullName evidence="2">4 kDa protein</fullName>
    </submittedName>
</protein>
<reference evidence="2" key="1">
    <citation type="submission" date="2017-03" db="EMBL/GenBank/DDBJ databases">
        <title>Characterization of Divergent GLRaV-3 Isolates.</title>
        <authorList>
            <person name="Al Rwahnih M."/>
        </authorList>
    </citation>
    <scope>NUCLEOTIDE SEQUENCE</scope>
    <source>
        <strain evidence="2">NdA121</strain>
    </source>
</reference>
<name>A0A2L1FDY1_9CLOS</name>
<evidence type="ECO:0000256" key="1">
    <source>
        <dbReference type="SAM" id="Phobius"/>
    </source>
</evidence>
<sequence length="36" mass="3959">MLCCSVYNHPLTTEAVVGVIIVSVLLLGLICICRRR</sequence>
<feature type="transmembrane region" description="Helical" evidence="1">
    <location>
        <begin position="15"/>
        <end position="33"/>
    </location>
</feature>
<dbReference type="EMBL" id="KY707826">
    <property type="protein sequence ID" value="AVD53886.1"/>
    <property type="molecule type" value="Genomic_RNA"/>
</dbReference>
<keyword evidence="1" id="KW-0812">Transmembrane</keyword>
<organism evidence="2">
    <name type="scientific">Grapevine leafroll-associated virus 3</name>
    <dbReference type="NCBI Taxonomy" id="55951"/>
    <lineage>
        <taxon>Viruses</taxon>
        <taxon>Riboviria</taxon>
        <taxon>Orthornavirae</taxon>
        <taxon>Kitrinoviricota</taxon>
        <taxon>Alsuviricetes</taxon>
        <taxon>Martellivirales</taxon>
        <taxon>Closteroviridae</taxon>
        <taxon>Ampelovirus</taxon>
        <taxon>Ampelovirus trivitis</taxon>
    </lineage>
</organism>
<proteinExistence type="predicted"/>
<evidence type="ECO:0000313" key="2">
    <source>
        <dbReference type="EMBL" id="AVD53886.1"/>
    </source>
</evidence>
<keyword evidence="1" id="KW-1133">Transmembrane helix</keyword>
<keyword evidence="1" id="KW-0472">Membrane</keyword>